<dbReference type="RefSeq" id="WP_231448702.1">
    <property type="nucleotide sequence ID" value="NZ_JAJOMB010000025.1"/>
</dbReference>
<dbReference type="InterPro" id="IPR000835">
    <property type="entry name" value="HTH_MarR-typ"/>
</dbReference>
<dbReference type="InterPro" id="IPR039422">
    <property type="entry name" value="MarR/SlyA-like"/>
</dbReference>
<dbReference type="Gene3D" id="1.10.10.10">
    <property type="entry name" value="Winged helix-like DNA-binding domain superfamily/Winged helix DNA-binding domain"/>
    <property type="match status" value="1"/>
</dbReference>
<keyword evidence="3" id="KW-1185">Reference proteome</keyword>
<dbReference type="InterPro" id="IPR036390">
    <property type="entry name" value="WH_DNA-bd_sf"/>
</dbReference>
<feature type="domain" description="HTH marR-type" evidence="1">
    <location>
        <begin position="10"/>
        <end position="148"/>
    </location>
</feature>
<dbReference type="SMART" id="SM00347">
    <property type="entry name" value="HTH_MARR"/>
    <property type="match status" value="1"/>
</dbReference>
<name>A0A9X1SXH2_9ACTN</name>
<gene>
    <name evidence="2" type="ORF">LR394_33805</name>
</gene>
<dbReference type="PANTHER" id="PTHR33164">
    <property type="entry name" value="TRANSCRIPTIONAL REGULATOR, MARR FAMILY"/>
    <property type="match status" value="1"/>
</dbReference>
<accession>A0A9X1SXH2</accession>
<dbReference type="EMBL" id="JAJOMB010000025">
    <property type="protein sequence ID" value="MCD5315881.1"/>
    <property type="molecule type" value="Genomic_DNA"/>
</dbReference>
<dbReference type="AlphaFoldDB" id="A0A9X1SXH2"/>
<dbReference type="InterPro" id="IPR036388">
    <property type="entry name" value="WH-like_DNA-bd_sf"/>
</dbReference>
<comment type="caution">
    <text evidence="2">The sequence shown here is derived from an EMBL/GenBank/DDBJ whole genome shotgun (WGS) entry which is preliminary data.</text>
</comment>
<dbReference type="GO" id="GO:0006950">
    <property type="term" value="P:response to stress"/>
    <property type="evidence" value="ECO:0007669"/>
    <property type="project" value="TreeGrafter"/>
</dbReference>
<evidence type="ECO:0000313" key="2">
    <source>
        <dbReference type="EMBL" id="MCD5315881.1"/>
    </source>
</evidence>
<proteinExistence type="predicted"/>
<dbReference type="PROSITE" id="PS50995">
    <property type="entry name" value="HTH_MARR_2"/>
    <property type="match status" value="1"/>
</dbReference>
<dbReference type="Proteomes" id="UP001138997">
    <property type="component" value="Unassembled WGS sequence"/>
</dbReference>
<evidence type="ECO:0000313" key="3">
    <source>
        <dbReference type="Proteomes" id="UP001138997"/>
    </source>
</evidence>
<sequence length="213" mass="23169">MSEDTPWLSQAQLYNWMHLTGALTALPSAIETQLKRDSGLNFFEYSVLSGLSGAPGRAMKMSSLATCALGSPSRLSHAVTRLERAGWVERRNCTHSTRAVEAVLTDAGYAKVVQAAPAHAREARRLVADVLTEEEFDQLRRSLRKILRVAAPETLDLIDSSFEQQAGTEDPERPEPTAGLQQVCTDARHAELMAAGQLDPDALAQENAGRITA</sequence>
<dbReference type="PANTHER" id="PTHR33164:SF99">
    <property type="entry name" value="MARR FAMILY REGULATORY PROTEIN"/>
    <property type="match status" value="1"/>
</dbReference>
<dbReference type="SUPFAM" id="SSF46785">
    <property type="entry name" value="Winged helix' DNA-binding domain"/>
    <property type="match status" value="1"/>
</dbReference>
<reference evidence="2" key="1">
    <citation type="submission" date="2021-11" db="EMBL/GenBank/DDBJ databases">
        <title>Streptomyces corallinus and Kineosporia corallina sp. nov., two new coral-derived marine actinobacteria.</title>
        <authorList>
            <person name="Buangrab K."/>
            <person name="Sutthacheep M."/>
            <person name="Yeemin T."/>
            <person name="Harunari E."/>
            <person name="Igarashi Y."/>
            <person name="Sripreechasak P."/>
            <person name="Kanchanasin P."/>
            <person name="Tanasupawat S."/>
            <person name="Phongsopitanun W."/>
        </authorList>
    </citation>
    <scope>NUCLEOTIDE SEQUENCE</scope>
    <source>
        <strain evidence="2">JCM 31032</strain>
    </source>
</reference>
<dbReference type="GO" id="GO:0003700">
    <property type="term" value="F:DNA-binding transcription factor activity"/>
    <property type="evidence" value="ECO:0007669"/>
    <property type="project" value="InterPro"/>
</dbReference>
<evidence type="ECO:0000259" key="1">
    <source>
        <dbReference type="PROSITE" id="PS50995"/>
    </source>
</evidence>
<organism evidence="2 3">
    <name type="scientific">Kineosporia babensis</name>
    <dbReference type="NCBI Taxonomy" id="499548"/>
    <lineage>
        <taxon>Bacteria</taxon>
        <taxon>Bacillati</taxon>
        <taxon>Actinomycetota</taxon>
        <taxon>Actinomycetes</taxon>
        <taxon>Kineosporiales</taxon>
        <taxon>Kineosporiaceae</taxon>
        <taxon>Kineosporia</taxon>
    </lineage>
</organism>
<protein>
    <submittedName>
        <fullName evidence="2">MarR family winged helix-turn-helix transcriptional regulator</fullName>
    </submittedName>
</protein>